<evidence type="ECO:0000256" key="8">
    <source>
        <dbReference type="PROSITE-ProRule" id="PRU00076"/>
    </source>
</evidence>
<feature type="domain" description="Laminin G" evidence="11">
    <location>
        <begin position="249"/>
        <end position="454"/>
    </location>
</feature>
<comment type="subcellular location">
    <subcellularLocation>
        <location evidence="1">Membrane</location>
        <topology evidence="1">Single-pass type I membrane protein</topology>
    </subcellularLocation>
</comment>
<feature type="domain" description="Laminin G" evidence="11">
    <location>
        <begin position="23"/>
        <end position="210"/>
    </location>
</feature>
<feature type="compositionally biased region" description="Pro residues" evidence="9">
    <location>
        <begin position="1352"/>
        <end position="1362"/>
    </location>
</feature>
<dbReference type="PROSITE" id="PS50026">
    <property type="entry name" value="EGF_3"/>
    <property type="match status" value="3"/>
</dbReference>
<evidence type="ECO:0000256" key="9">
    <source>
        <dbReference type="SAM" id="MobiDB-lite"/>
    </source>
</evidence>
<feature type="domain" description="EGF-like" evidence="12">
    <location>
        <begin position="1065"/>
        <end position="1102"/>
    </location>
</feature>
<keyword evidence="3 10" id="KW-0812">Transmembrane</keyword>
<feature type="compositionally biased region" description="Low complexity" evidence="9">
    <location>
        <begin position="1512"/>
        <end position="1521"/>
    </location>
</feature>
<keyword evidence="4" id="KW-0677">Repeat</keyword>
<feature type="region of interest" description="Disordered" evidence="9">
    <location>
        <begin position="1294"/>
        <end position="1313"/>
    </location>
</feature>
<dbReference type="PANTHER" id="PTHR15036">
    <property type="entry name" value="PIKACHURIN-LIKE PROTEIN"/>
    <property type="match status" value="1"/>
</dbReference>
<feature type="compositionally biased region" description="Polar residues" evidence="9">
    <location>
        <begin position="1294"/>
        <end position="1306"/>
    </location>
</feature>
<keyword evidence="2 8" id="KW-0245">EGF-like domain</keyword>
<name>A0AAV6VBH9_9ARAC</name>
<feature type="domain" description="Laminin G" evidence="11">
    <location>
        <begin position="683"/>
        <end position="859"/>
    </location>
</feature>
<feature type="region of interest" description="Disordered" evidence="9">
    <location>
        <begin position="1324"/>
        <end position="1407"/>
    </location>
</feature>
<evidence type="ECO:0000256" key="3">
    <source>
        <dbReference type="ARBA" id="ARBA00022692"/>
    </source>
</evidence>
<dbReference type="EMBL" id="JAFNEN010000123">
    <property type="protein sequence ID" value="KAG8193397.1"/>
    <property type="molecule type" value="Genomic_DNA"/>
</dbReference>
<evidence type="ECO:0000256" key="7">
    <source>
        <dbReference type="ARBA" id="ARBA00023157"/>
    </source>
</evidence>
<comment type="caution">
    <text evidence="8">Lacks conserved residue(s) required for the propagation of feature annotation.</text>
</comment>
<keyword evidence="7" id="KW-1015">Disulfide bond</keyword>
<feature type="region of interest" description="Disordered" evidence="9">
    <location>
        <begin position="1508"/>
        <end position="1547"/>
    </location>
</feature>
<dbReference type="SMART" id="SM00181">
    <property type="entry name" value="EGF"/>
    <property type="match status" value="3"/>
</dbReference>
<evidence type="ECO:0000256" key="10">
    <source>
        <dbReference type="SAM" id="Phobius"/>
    </source>
</evidence>
<sequence length="1651" mass="179606">MDWPAHYRPILYLVLFCFPLIGCFVLDGSPTSFAQFPRWQAGLNGSLAMSFRTREPNGLLLYTDDGGAYDFFEVKLVEGNVRLRFNLGGGTAILAAGKNLHDSQWHKMQITRNAEETILTVDGDVQKRLTAGPDYLFGNASTNSAVFVGGLPEWYGSKLALLALPSAYFEPRFQGWIQDVIFASDDGVLRAQDLQESQGVRSSSPPDDHCERGNPCLNGGACISTDAGPVCDCRRTDYEGDLCEQKRPPSEATFTGEEYLHFDVRGSGGEPLVSWSDQLSLQFRSRQSAGLLFFAADVRQESGSEPDFLHVSLKGGGVAVHVKIGSGHVEKIVRPSKVRFDDNQWHKIVIHRKVREITRATGFCHLSVTIDGVYTERGSTAGSFSMLSSSVIYVGGTDPNTAAQLVPASRVRNNFVGCVRKVEFIADSVSLDLLSLAKSQSKLLRYHGDVQFFCQEMEAADPITFTTRESFLALPTWEGSKTGSVAFRFRTNEATGLLMYNGGQGGDVFALELLDGHVYLVLGLGSGIAKVKASAKRCDDGQWHTVTLRRTGKTGRIAVDEAAYDFTTPGTASQLDLEGPLFVGALAPSDQGPGVPSEVWTAKLNYGYVGCLRQLVVNGKTVDLAEQAREQDSGSLRPSCHTSPSQCDSQPCLNGGLCSEGWNRFVCDCTRTGFTGPVCAKDASTLSFDGSQYLQIDVPDGSRTQAEDVQLRFRTPRPGGLLLATTPHEKSPGSYLVVGLEGGKLKIIVNLGDKDKVIDLGQSLNDDTWHTVHLRRRGHKMDVHLDSDSKSYDLGEVDSMTLDIQTLHVGSVHPGHLKPPVPGMSNYVGHLQHLVFNRKHYLDMAHAGQIAHFKVTAKFGKKDNIVHHPVTFKSKFTFLGLPQLRAYSTLNLYFQFKTMEPNGLLLYNSGKGQDFIAVELVDGHLHYVFNLGDGPRGVRSNTKATLNDNQWHAVTIGRPSPHQHTLMVDDMITKVGLVISLNESQTQGPTTNLDSSQGPVCYIGRAYVRPYVVTPPCRPGPRLVVHSRQGFQGCLASIDLNGEAGDLVKDALIPSTLVARGCAGPITKCSHSACANHGVCVQMWNSYACDCDMTSFSGPICADESISYEFGPGTGLVTFTFPPNKQPDTKADLVALGFITMADNGVLARIDSGTSNDYMELEIVDGNIYMVYNMGTEDHPIGEHSVHVNDGQYHVVRFTRSGPNSTIQVDDHNVRVKQPPGRQLTMFNSYSTIQVGGKKNPLRGGIERPFQGIISGLVVNGDRILDMAAEDDPRISVQGDVELLMSLPLSLQQRSVPSEHQMQQHAGASPQYEGDDLVYSGGGGSGCWDDEDDCGESDTTGRKRDDLITPVYIPPTPRPNPRTTPSISGGGQTYVHGRSSAPPRHLGGGGLEDTTCDDEEDCAEGGGSGMGEVTFALNTPATPPAFITTTGSHQDFSENFVNPPPRVIPPPDDEDDMNMIQRIVITPPSIPTTPIYRQRPPDDVIVTHHRPPGHPAPPLYPVIPQQTPRPPYRTTSRAPPSVYGVPIPDLPVQGRESNKPPPKVKTSSAADNTAMVIGIIAGVLIVVVIVALVVYRVRSWTLAASPGAAGYKVDETAKRYHFPPAGTAPYQSQPPSAQHMNGTLKCDQQNKLMKQQPNKKKDVKDLKEWYV</sequence>
<dbReference type="FunFam" id="2.10.25.10:FF:000015">
    <property type="entry name" value="neurexin-1 isoform X1"/>
    <property type="match status" value="1"/>
</dbReference>
<dbReference type="GO" id="GO:0016020">
    <property type="term" value="C:membrane"/>
    <property type="evidence" value="ECO:0007669"/>
    <property type="project" value="UniProtKB-SubCell"/>
</dbReference>
<dbReference type="PANTHER" id="PTHR15036:SF89">
    <property type="entry name" value="NEUREXIN 1, ISOFORM F"/>
    <property type="match status" value="1"/>
</dbReference>
<dbReference type="InterPro" id="IPR000742">
    <property type="entry name" value="EGF"/>
</dbReference>
<evidence type="ECO:0000256" key="4">
    <source>
        <dbReference type="ARBA" id="ARBA00022737"/>
    </source>
</evidence>
<dbReference type="InterPro" id="IPR001791">
    <property type="entry name" value="Laminin_G"/>
</dbReference>
<keyword evidence="6 10" id="KW-0472">Membrane</keyword>
<dbReference type="InterPro" id="IPR050372">
    <property type="entry name" value="Neurexin-related_CASP"/>
</dbReference>
<evidence type="ECO:0000256" key="2">
    <source>
        <dbReference type="ARBA" id="ARBA00022536"/>
    </source>
</evidence>
<reference evidence="13 14" key="1">
    <citation type="journal article" date="2022" name="Nat. Ecol. Evol.">
        <title>A masculinizing supergene underlies an exaggerated male reproductive morph in a spider.</title>
        <authorList>
            <person name="Hendrickx F."/>
            <person name="De Corte Z."/>
            <person name="Sonet G."/>
            <person name="Van Belleghem S.M."/>
            <person name="Kostlbacher S."/>
            <person name="Vangestel C."/>
        </authorList>
    </citation>
    <scope>NUCLEOTIDE SEQUENCE [LARGE SCALE GENOMIC DNA]</scope>
    <source>
        <strain evidence="13">W744_W776</strain>
    </source>
</reference>
<proteinExistence type="predicted"/>
<dbReference type="PROSITE" id="PS50025">
    <property type="entry name" value="LAM_G_DOMAIN"/>
    <property type="match status" value="6"/>
</dbReference>
<dbReference type="FunFam" id="2.10.25.10:FF:000029">
    <property type="entry name" value="neurexin-1 isoform X1"/>
    <property type="match status" value="1"/>
</dbReference>
<keyword evidence="14" id="KW-1185">Reference proteome</keyword>
<dbReference type="SMART" id="SM00282">
    <property type="entry name" value="LamG"/>
    <property type="match status" value="6"/>
</dbReference>
<evidence type="ECO:0000259" key="11">
    <source>
        <dbReference type="PROSITE" id="PS50025"/>
    </source>
</evidence>
<evidence type="ECO:0000259" key="12">
    <source>
        <dbReference type="PROSITE" id="PS50026"/>
    </source>
</evidence>
<dbReference type="Pfam" id="PF02210">
    <property type="entry name" value="Laminin_G_2"/>
    <property type="match status" value="6"/>
</dbReference>
<feature type="domain" description="Laminin G" evidence="11">
    <location>
        <begin position="1106"/>
        <end position="1281"/>
    </location>
</feature>
<feature type="compositionally biased region" description="Acidic residues" evidence="9">
    <location>
        <begin position="1394"/>
        <end position="1403"/>
    </location>
</feature>
<feature type="domain" description="EGF-like" evidence="12">
    <location>
        <begin position="643"/>
        <end position="680"/>
    </location>
</feature>
<protein>
    <recommendedName>
        <fullName evidence="15">Neurexin</fullName>
    </recommendedName>
</protein>
<comment type="caution">
    <text evidence="13">The sequence shown here is derived from an EMBL/GenBank/DDBJ whole genome shotgun (WGS) entry which is preliminary data.</text>
</comment>
<organism evidence="13 14">
    <name type="scientific">Oedothorax gibbosus</name>
    <dbReference type="NCBI Taxonomy" id="931172"/>
    <lineage>
        <taxon>Eukaryota</taxon>
        <taxon>Metazoa</taxon>
        <taxon>Ecdysozoa</taxon>
        <taxon>Arthropoda</taxon>
        <taxon>Chelicerata</taxon>
        <taxon>Arachnida</taxon>
        <taxon>Araneae</taxon>
        <taxon>Araneomorphae</taxon>
        <taxon>Entelegynae</taxon>
        <taxon>Araneoidea</taxon>
        <taxon>Linyphiidae</taxon>
        <taxon>Erigoninae</taxon>
        <taxon>Oedothorax</taxon>
    </lineage>
</organism>
<feature type="domain" description="Laminin G" evidence="11">
    <location>
        <begin position="461"/>
        <end position="640"/>
    </location>
</feature>
<dbReference type="SUPFAM" id="SSF49899">
    <property type="entry name" value="Concanavalin A-like lectins/glucanases"/>
    <property type="match status" value="6"/>
</dbReference>
<evidence type="ECO:0000313" key="14">
    <source>
        <dbReference type="Proteomes" id="UP000827092"/>
    </source>
</evidence>
<evidence type="ECO:0008006" key="15">
    <source>
        <dbReference type="Google" id="ProtNLM"/>
    </source>
</evidence>
<dbReference type="InterPro" id="IPR013320">
    <property type="entry name" value="ConA-like_dom_sf"/>
</dbReference>
<evidence type="ECO:0000256" key="6">
    <source>
        <dbReference type="ARBA" id="ARBA00023136"/>
    </source>
</evidence>
<dbReference type="Gene3D" id="2.10.25.10">
    <property type="entry name" value="Laminin"/>
    <property type="match status" value="3"/>
</dbReference>
<keyword evidence="5 10" id="KW-1133">Transmembrane helix</keyword>
<dbReference type="CDD" id="cd00054">
    <property type="entry name" value="EGF_CA"/>
    <property type="match status" value="3"/>
</dbReference>
<gene>
    <name evidence="13" type="ORF">JTE90_012197</name>
</gene>
<dbReference type="Pfam" id="PF00008">
    <property type="entry name" value="EGF"/>
    <property type="match status" value="1"/>
</dbReference>
<feature type="domain" description="Laminin G" evidence="11">
    <location>
        <begin position="868"/>
        <end position="1062"/>
    </location>
</feature>
<feature type="domain" description="EGF-like" evidence="12">
    <location>
        <begin position="206"/>
        <end position="244"/>
    </location>
</feature>
<evidence type="ECO:0000313" key="13">
    <source>
        <dbReference type="EMBL" id="KAG8193397.1"/>
    </source>
</evidence>
<accession>A0AAV6VBH9</accession>
<dbReference type="Proteomes" id="UP000827092">
    <property type="component" value="Unassembled WGS sequence"/>
</dbReference>
<evidence type="ECO:0000256" key="5">
    <source>
        <dbReference type="ARBA" id="ARBA00022989"/>
    </source>
</evidence>
<dbReference type="Gene3D" id="2.60.120.200">
    <property type="match status" value="6"/>
</dbReference>
<evidence type="ECO:0000256" key="1">
    <source>
        <dbReference type="ARBA" id="ARBA00004479"/>
    </source>
</evidence>
<feature type="transmembrane region" description="Helical" evidence="10">
    <location>
        <begin position="1554"/>
        <end position="1575"/>
    </location>
</feature>
<dbReference type="CDD" id="cd00110">
    <property type="entry name" value="LamG"/>
    <property type="match status" value="6"/>
</dbReference>